<reference evidence="3" key="1">
    <citation type="submission" date="2025-08" db="UniProtKB">
        <authorList>
            <consortium name="RefSeq"/>
        </authorList>
    </citation>
    <scope>IDENTIFICATION</scope>
    <source>
        <tissue evidence="3">Thorax and Abdomen</tissue>
    </source>
</reference>
<gene>
    <name evidence="3" type="primary">LOC107225638</name>
</gene>
<organism evidence="2 3">
    <name type="scientific">Neodiprion lecontei</name>
    <name type="common">Redheaded pine sawfly</name>
    <dbReference type="NCBI Taxonomy" id="441921"/>
    <lineage>
        <taxon>Eukaryota</taxon>
        <taxon>Metazoa</taxon>
        <taxon>Ecdysozoa</taxon>
        <taxon>Arthropoda</taxon>
        <taxon>Hexapoda</taxon>
        <taxon>Insecta</taxon>
        <taxon>Pterygota</taxon>
        <taxon>Neoptera</taxon>
        <taxon>Endopterygota</taxon>
        <taxon>Hymenoptera</taxon>
        <taxon>Tenthredinoidea</taxon>
        <taxon>Diprionidae</taxon>
        <taxon>Diprioninae</taxon>
        <taxon>Neodiprion</taxon>
    </lineage>
</organism>
<evidence type="ECO:0000259" key="1">
    <source>
        <dbReference type="Pfam" id="PF15866"/>
    </source>
</evidence>
<dbReference type="RefSeq" id="XP_046585806.1">
    <property type="nucleotide sequence ID" value="XM_046729850.1"/>
</dbReference>
<proteinExistence type="predicted"/>
<accession>A0ABM3FCR3</accession>
<dbReference type="GeneID" id="107225638"/>
<dbReference type="InterPro" id="IPR031732">
    <property type="entry name" value="DUF4729"/>
</dbReference>
<name>A0ABM3FCR3_NEOLC</name>
<evidence type="ECO:0000313" key="2">
    <source>
        <dbReference type="Proteomes" id="UP000829291"/>
    </source>
</evidence>
<dbReference type="Pfam" id="PF15866">
    <property type="entry name" value="DUF4729"/>
    <property type="match status" value="1"/>
</dbReference>
<evidence type="ECO:0000313" key="3">
    <source>
        <dbReference type="RefSeq" id="XP_046585806.1"/>
    </source>
</evidence>
<sequence>MARGGDADLEPEVRQRIGSFPGDTGNGTVALIHTECSRRPIRCPRLDCAVNVAFSALTHHFLFDHPEVPILSVEPEAKSTLIVSFASLSCDSSRCLALLLVSGKLTGAAARLFNGSQIQPRYRNRLPLPVLAARLHWSSQNPCEDDGNSHGEEQSQGDIVIAWVAGLDVGDATTGTLRCSIQVVDGNDDGGLRSLTYTGPVNSLRTAQRPREVFATGDCVILHQGFIDHITSGSTSLNVNVTVH</sequence>
<keyword evidence="2" id="KW-1185">Reference proteome</keyword>
<protein>
    <submittedName>
        <fullName evidence="3">Uncharacterized protein LOC107225638</fullName>
    </submittedName>
</protein>
<feature type="domain" description="DUF4729" evidence="1">
    <location>
        <begin position="42"/>
        <end position="233"/>
    </location>
</feature>
<dbReference type="Proteomes" id="UP000829291">
    <property type="component" value="Chromosome 1"/>
</dbReference>